<evidence type="ECO:0000313" key="3">
    <source>
        <dbReference type="Proteomes" id="UP001285521"/>
    </source>
</evidence>
<protein>
    <recommendedName>
        <fullName evidence="4">Four helix bundle sensory module for signal transduction</fullName>
    </recommendedName>
</protein>
<sequence length="418" mass="45102">MGGLLVVMDSQPRQALVRRVTGLARSTPGRLSLIIVVLALASLVSGALTTWSVVRQEQALEDLATRSEPLAHAAQEVYRALQDADATAASAFLSGGLEPPKLRERYEADIAQAQAALSVATASSPDLTATLAAQLPVYTGLIETARSNNRQGFPVGAAYLREASGLMRAQLLPAAQELYRAETDRVARAQDEADFPWGSVSVALAFVVALFLTQRYLTRKTNRLLNVGLLIATGAAVVSLLWVTTVSVLVMNDVADSRTASEKADVLAQARIATLTARGDETLTLVARGAGQAYEKNFVEVSERLEGQLDQAKQLESTEAVDQAMRHFRQWQQVHQRIREADDAGQYNDAVALIDNPYFDSLDQDLVRAIGEARQDFSDEVAVARASLAGTVVGVLVLAVISAIGSTMGLWQRLKEYR</sequence>
<keyword evidence="1" id="KW-0472">Membrane</keyword>
<accession>A0ABU4SWU0</accession>
<feature type="transmembrane region" description="Helical" evidence="1">
    <location>
        <begin position="195"/>
        <end position="212"/>
    </location>
</feature>
<keyword evidence="1" id="KW-1133">Transmembrane helix</keyword>
<reference evidence="2 3" key="1">
    <citation type="submission" date="2023-11" db="EMBL/GenBank/DDBJ databases">
        <title>Lentzea sokolovensis, sp. nov., Lentzea kristufkii, sp. nov., and Lentzea miocenensis, sp. nov., rare actinobacteria from Sokolov Coal Basin, Miocene lacustrine sediment, Czech Republic.</title>
        <authorList>
            <person name="Lara A."/>
            <person name="Kotroba L."/>
            <person name="Nouioui I."/>
            <person name="Neumann-Schaal M."/>
            <person name="Mast Y."/>
            <person name="Chronakova A."/>
        </authorList>
    </citation>
    <scope>NUCLEOTIDE SEQUENCE [LARGE SCALE GENOMIC DNA]</scope>
    <source>
        <strain evidence="2 3">BCCO 10_0856</strain>
    </source>
</reference>
<feature type="transmembrane region" description="Helical" evidence="1">
    <location>
        <begin position="224"/>
        <end position="243"/>
    </location>
</feature>
<proteinExistence type="predicted"/>
<feature type="transmembrane region" description="Helical" evidence="1">
    <location>
        <begin position="388"/>
        <end position="411"/>
    </location>
</feature>
<dbReference type="EMBL" id="JAXAVW010000006">
    <property type="protein sequence ID" value="MDX8030343.1"/>
    <property type="molecule type" value="Genomic_DNA"/>
</dbReference>
<feature type="transmembrane region" description="Helical" evidence="1">
    <location>
        <begin position="31"/>
        <end position="54"/>
    </location>
</feature>
<comment type="caution">
    <text evidence="2">The sequence shown here is derived from an EMBL/GenBank/DDBJ whole genome shotgun (WGS) entry which is preliminary data.</text>
</comment>
<organism evidence="2 3">
    <name type="scientific">Lentzea miocenica</name>
    <dbReference type="NCBI Taxonomy" id="3095431"/>
    <lineage>
        <taxon>Bacteria</taxon>
        <taxon>Bacillati</taxon>
        <taxon>Actinomycetota</taxon>
        <taxon>Actinomycetes</taxon>
        <taxon>Pseudonocardiales</taxon>
        <taxon>Pseudonocardiaceae</taxon>
        <taxon>Lentzea</taxon>
    </lineage>
</organism>
<dbReference type="Proteomes" id="UP001285521">
    <property type="component" value="Unassembled WGS sequence"/>
</dbReference>
<evidence type="ECO:0000256" key="1">
    <source>
        <dbReference type="SAM" id="Phobius"/>
    </source>
</evidence>
<dbReference type="RefSeq" id="WP_319965354.1">
    <property type="nucleotide sequence ID" value="NZ_JAXAVW010000006.1"/>
</dbReference>
<keyword evidence="1" id="KW-0812">Transmembrane</keyword>
<gene>
    <name evidence="2" type="ORF">SK803_08980</name>
</gene>
<keyword evidence="3" id="KW-1185">Reference proteome</keyword>
<reference evidence="2 3" key="2">
    <citation type="submission" date="2023-11" db="EMBL/GenBank/DDBJ databases">
        <authorList>
            <person name="Lara A.C."/>
            <person name="Chronakova A."/>
        </authorList>
    </citation>
    <scope>NUCLEOTIDE SEQUENCE [LARGE SCALE GENOMIC DNA]</scope>
    <source>
        <strain evidence="2 3">BCCO 10_0856</strain>
    </source>
</reference>
<evidence type="ECO:0000313" key="2">
    <source>
        <dbReference type="EMBL" id="MDX8030343.1"/>
    </source>
</evidence>
<evidence type="ECO:0008006" key="4">
    <source>
        <dbReference type="Google" id="ProtNLM"/>
    </source>
</evidence>
<name>A0ABU4SWU0_9PSEU</name>